<evidence type="ECO:0000259" key="5">
    <source>
        <dbReference type="PROSITE" id="PS51078"/>
    </source>
</evidence>
<name>A0ABN2S9L0_9ACTN</name>
<dbReference type="InterPro" id="IPR036390">
    <property type="entry name" value="WH_DNA-bd_sf"/>
</dbReference>
<keyword evidence="3" id="KW-0804">Transcription</keyword>
<dbReference type="InterPro" id="IPR050707">
    <property type="entry name" value="HTH_MetabolicPath_Reg"/>
</dbReference>
<keyword evidence="2" id="KW-0238">DNA-binding</keyword>
<feature type="domain" description="IclR-ED" evidence="5">
    <location>
        <begin position="71"/>
        <end position="241"/>
    </location>
</feature>
<sequence length="241" mass="25607">MENKEKGGGRVQSVARAFALLEAVGRTPEGIRLSDAAAEVGLSPSTAHNLMATLESLGYVAQPASGGAYVLTARLGEVARSGTAGDEGLRDRYRPVIEKLAAESRETCYLAVPGVYDYLYLDGIDSPHPFKLTAPVGGRDLMLGSAIGHVLLAFRPEAAGRVAARDPEGWDRWRSKVELARKQGYALDLEEAVSGLCCLAVPVREGESVPAAIGIAGPTSRLSEERMHELAGLVRDALIIR</sequence>
<dbReference type="Gene3D" id="3.30.450.40">
    <property type="match status" value="1"/>
</dbReference>
<dbReference type="PROSITE" id="PS51077">
    <property type="entry name" value="HTH_ICLR"/>
    <property type="match status" value="1"/>
</dbReference>
<organism evidence="6 7">
    <name type="scientific">Nocardiopsis rhodophaea</name>
    <dbReference type="NCBI Taxonomy" id="280238"/>
    <lineage>
        <taxon>Bacteria</taxon>
        <taxon>Bacillati</taxon>
        <taxon>Actinomycetota</taxon>
        <taxon>Actinomycetes</taxon>
        <taxon>Streptosporangiales</taxon>
        <taxon>Nocardiopsidaceae</taxon>
        <taxon>Nocardiopsis</taxon>
    </lineage>
</organism>
<keyword evidence="1" id="KW-0805">Transcription regulation</keyword>
<dbReference type="Pfam" id="PF01614">
    <property type="entry name" value="IclR_C"/>
    <property type="match status" value="1"/>
</dbReference>
<gene>
    <name evidence="6" type="ORF">GCM10009799_04760</name>
</gene>
<evidence type="ECO:0000313" key="6">
    <source>
        <dbReference type="EMBL" id="GAA1982634.1"/>
    </source>
</evidence>
<dbReference type="PANTHER" id="PTHR30136">
    <property type="entry name" value="HELIX-TURN-HELIX TRANSCRIPTIONAL REGULATOR, ICLR FAMILY"/>
    <property type="match status" value="1"/>
</dbReference>
<dbReference type="Proteomes" id="UP001501585">
    <property type="component" value="Unassembled WGS sequence"/>
</dbReference>
<evidence type="ECO:0000259" key="4">
    <source>
        <dbReference type="PROSITE" id="PS51077"/>
    </source>
</evidence>
<dbReference type="Gene3D" id="1.10.10.10">
    <property type="entry name" value="Winged helix-like DNA-binding domain superfamily/Winged helix DNA-binding domain"/>
    <property type="match status" value="1"/>
</dbReference>
<proteinExistence type="predicted"/>
<protein>
    <submittedName>
        <fullName evidence="6">IclR family transcriptional regulator</fullName>
    </submittedName>
</protein>
<dbReference type="Pfam" id="PF09339">
    <property type="entry name" value="HTH_IclR"/>
    <property type="match status" value="1"/>
</dbReference>
<accession>A0ABN2S9L0</accession>
<reference evidence="6 7" key="1">
    <citation type="journal article" date="2019" name="Int. J. Syst. Evol. Microbiol.">
        <title>The Global Catalogue of Microorganisms (GCM) 10K type strain sequencing project: providing services to taxonomists for standard genome sequencing and annotation.</title>
        <authorList>
            <consortium name="The Broad Institute Genomics Platform"/>
            <consortium name="The Broad Institute Genome Sequencing Center for Infectious Disease"/>
            <person name="Wu L."/>
            <person name="Ma J."/>
        </authorList>
    </citation>
    <scope>NUCLEOTIDE SEQUENCE [LARGE SCALE GENOMIC DNA]</scope>
    <source>
        <strain evidence="6 7">JCM 15313</strain>
    </source>
</reference>
<dbReference type="SMART" id="SM00346">
    <property type="entry name" value="HTH_ICLR"/>
    <property type="match status" value="1"/>
</dbReference>
<dbReference type="SUPFAM" id="SSF55781">
    <property type="entry name" value="GAF domain-like"/>
    <property type="match status" value="1"/>
</dbReference>
<feature type="domain" description="HTH iclR-type" evidence="4">
    <location>
        <begin position="11"/>
        <end position="73"/>
    </location>
</feature>
<evidence type="ECO:0000313" key="7">
    <source>
        <dbReference type="Proteomes" id="UP001501585"/>
    </source>
</evidence>
<evidence type="ECO:0000256" key="2">
    <source>
        <dbReference type="ARBA" id="ARBA00023125"/>
    </source>
</evidence>
<dbReference type="SUPFAM" id="SSF46785">
    <property type="entry name" value="Winged helix' DNA-binding domain"/>
    <property type="match status" value="1"/>
</dbReference>
<dbReference type="RefSeq" id="WP_344159866.1">
    <property type="nucleotide sequence ID" value="NZ_BAAAPC010000002.1"/>
</dbReference>
<dbReference type="InterPro" id="IPR005471">
    <property type="entry name" value="Tscrpt_reg_IclR_N"/>
</dbReference>
<comment type="caution">
    <text evidence="6">The sequence shown here is derived from an EMBL/GenBank/DDBJ whole genome shotgun (WGS) entry which is preliminary data.</text>
</comment>
<dbReference type="InterPro" id="IPR029016">
    <property type="entry name" value="GAF-like_dom_sf"/>
</dbReference>
<evidence type="ECO:0000256" key="1">
    <source>
        <dbReference type="ARBA" id="ARBA00023015"/>
    </source>
</evidence>
<dbReference type="PROSITE" id="PS51078">
    <property type="entry name" value="ICLR_ED"/>
    <property type="match status" value="1"/>
</dbReference>
<evidence type="ECO:0000256" key="3">
    <source>
        <dbReference type="ARBA" id="ARBA00023163"/>
    </source>
</evidence>
<dbReference type="EMBL" id="BAAAPC010000002">
    <property type="protein sequence ID" value="GAA1982634.1"/>
    <property type="molecule type" value="Genomic_DNA"/>
</dbReference>
<dbReference type="PANTHER" id="PTHR30136:SF24">
    <property type="entry name" value="HTH-TYPE TRANSCRIPTIONAL REPRESSOR ALLR"/>
    <property type="match status" value="1"/>
</dbReference>
<dbReference type="InterPro" id="IPR036388">
    <property type="entry name" value="WH-like_DNA-bd_sf"/>
</dbReference>
<keyword evidence="7" id="KW-1185">Reference proteome</keyword>
<dbReference type="InterPro" id="IPR014757">
    <property type="entry name" value="Tscrpt_reg_IclR_C"/>
</dbReference>